<keyword evidence="2" id="KW-1185">Reference proteome</keyword>
<proteinExistence type="predicted"/>
<dbReference type="Proteomes" id="UP000828251">
    <property type="component" value="Unassembled WGS sequence"/>
</dbReference>
<reference evidence="1 2" key="1">
    <citation type="journal article" date="2021" name="Plant Biotechnol. J.">
        <title>Multi-omics assisted identification of the key and species-specific regulatory components of drought-tolerant mechanisms in Gossypium stocksii.</title>
        <authorList>
            <person name="Yu D."/>
            <person name="Ke L."/>
            <person name="Zhang D."/>
            <person name="Wu Y."/>
            <person name="Sun Y."/>
            <person name="Mei J."/>
            <person name="Sun J."/>
            <person name="Sun Y."/>
        </authorList>
    </citation>
    <scope>NUCLEOTIDE SEQUENCE [LARGE SCALE GENOMIC DNA]</scope>
    <source>
        <strain evidence="2">cv. E1</strain>
        <tissue evidence="1">Leaf</tissue>
    </source>
</reference>
<evidence type="ECO:0000313" key="1">
    <source>
        <dbReference type="EMBL" id="KAH1055552.1"/>
    </source>
</evidence>
<protein>
    <submittedName>
        <fullName evidence="1">Uncharacterized protein</fullName>
    </submittedName>
</protein>
<sequence length="155" mass="17948">MEIEKDEDFGSRECKPIGSGNLPSYTWQSVWVVKRLLHEGLYWRVGTETSISTLGDSWVPKSVNYKIQDDVRNQNVQIVANLIDPNTNRWKRDVIFNTFSERDAEKVLKISFLGCPRDDHLAWRGEASGHYSMRSGYKLLIQGLRNPTPRRIHNT</sequence>
<dbReference type="OrthoDB" id="914111at2759"/>
<name>A0A9D3ZPN0_9ROSI</name>
<organism evidence="1 2">
    <name type="scientific">Gossypium stocksii</name>
    <dbReference type="NCBI Taxonomy" id="47602"/>
    <lineage>
        <taxon>Eukaryota</taxon>
        <taxon>Viridiplantae</taxon>
        <taxon>Streptophyta</taxon>
        <taxon>Embryophyta</taxon>
        <taxon>Tracheophyta</taxon>
        <taxon>Spermatophyta</taxon>
        <taxon>Magnoliopsida</taxon>
        <taxon>eudicotyledons</taxon>
        <taxon>Gunneridae</taxon>
        <taxon>Pentapetalae</taxon>
        <taxon>rosids</taxon>
        <taxon>malvids</taxon>
        <taxon>Malvales</taxon>
        <taxon>Malvaceae</taxon>
        <taxon>Malvoideae</taxon>
        <taxon>Gossypium</taxon>
    </lineage>
</organism>
<gene>
    <name evidence="1" type="ORF">J1N35_033617</name>
</gene>
<accession>A0A9D3ZPN0</accession>
<dbReference type="AlphaFoldDB" id="A0A9D3ZPN0"/>
<evidence type="ECO:0000313" key="2">
    <source>
        <dbReference type="Proteomes" id="UP000828251"/>
    </source>
</evidence>
<dbReference type="EMBL" id="JAIQCV010000010">
    <property type="protein sequence ID" value="KAH1055552.1"/>
    <property type="molecule type" value="Genomic_DNA"/>
</dbReference>
<comment type="caution">
    <text evidence="1">The sequence shown here is derived from an EMBL/GenBank/DDBJ whole genome shotgun (WGS) entry which is preliminary data.</text>
</comment>